<reference evidence="3 4" key="2">
    <citation type="submission" date="2016-10" db="EMBL/GenBank/DDBJ databases">
        <authorList>
            <person name="Varghese N."/>
            <person name="Submissions S."/>
        </authorList>
    </citation>
    <scope>NUCLEOTIDE SEQUENCE [LARGE SCALE GENOMIC DNA]</scope>
    <source>
        <strain evidence="3 4">DSM 24802</strain>
    </source>
</reference>
<evidence type="ECO:0008006" key="6">
    <source>
        <dbReference type="Google" id="ProtNLM"/>
    </source>
</evidence>
<evidence type="ECO:0000256" key="1">
    <source>
        <dbReference type="SAM" id="SignalP"/>
    </source>
</evidence>
<accession>A0AAN4ZXS5</accession>
<dbReference type="InterPro" id="IPR038696">
    <property type="entry name" value="IalB_sf"/>
</dbReference>
<dbReference type="Proteomes" id="UP000199541">
    <property type="component" value="Unassembled WGS sequence"/>
</dbReference>
<dbReference type="Pfam" id="PF06776">
    <property type="entry name" value="IalB"/>
    <property type="match status" value="1"/>
</dbReference>
<organism evidence="2 5">
    <name type="scientific">Allgaiera indica</name>
    <dbReference type="NCBI Taxonomy" id="765699"/>
    <lineage>
        <taxon>Bacteria</taxon>
        <taxon>Pseudomonadati</taxon>
        <taxon>Pseudomonadota</taxon>
        <taxon>Alphaproteobacteria</taxon>
        <taxon>Rhodobacterales</taxon>
        <taxon>Paracoccaceae</taxon>
        <taxon>Allgaiera</taxon>
    </lineage>
</organism>
<evidence type="ECO:0000313" key="2">
    <source>
        <dbReference type="EMBL" id="GHD98940.1"/>
    </source>
</evidence>
<comment type="caution">
    <text evidence="2">The sequence shown here is derived from an EMBL/GenBank/DDBJ whole genome shotgun (WGS) entry which is preliminary data.</text>
</comment>
<reference evidence="2" key="1">
    <citation type="journal article" date="2014" name="Int. J. Syst. Evol. Microbiol.">
        <title>Complete genome sequence of Corynebacterium casei LMG S-19264T (=DSM 44701T), isolated from a smear-ripened cheese.</title>
        <authorList>
            <consortium name="US DOE Joint Genome Institute (JGI-PGF)"/>
            <person name="Walter F."/>
            <person name="Albersmeier A."/>
            <person name="Kalinowski J."/>
            <person name="Ruckert C."/>
        </authorList>
    </citation>
    <scope>NUCLEOTIDE SEQUENCE</scope>
    <source>
        <strain evidence="2">CGMCC 1.10859</strain>
    </source>
</reference>
<name>A0AAN4ZXS5_9RHOB</name>
<dbReference type="Proteomes" id="UP000634647">
    <property type="component" value="Unassembled WGS sequence"/>
</dbReference>
<sequence>MTLTKARVLIGALAAVAMFAPATGAFAQASNNRVAVKTDWSVFTEGNPKECWGVSSPKSSRITENGKPVKAQRGDILLFVTYRPGHDGKGEVSFTGGYPFAKDSTAEIKIGNDSFTMITDGEWAWPKSPDDDPKVIAAMKQGADAVLTAHSARGKQTQDTFSLSGFTAAAEDAATRCK</sequence>
<dbReference type="Gene3D" id="2.60.40.1880">
    <property type="entry name" value="Invasion associated locus B (IalB) protein"/>
    <property type="match status" value="1"/>
</dbReference>
<evidence type="ECO:0000313" key="4">
    <source>
        <dbReference type="Proteomes" id="UP000199541"/>
    </source>
</evidence>
<reference evidence="2" key="3">
    <citation type="submission" date="2023-06" db="EMBL/GenBank/DDBJ databases">
        <authorList>
            <person name="Sun Q."/>
            <person name="Zhou Y."/>
        </authorList>
    </citation>
    <scope>NUCLEOTIDE SEQUENCE</scope>
    <source>
        <strain evidence="2">CGMCC 1.10859</strain>
    </source>
</reference>
<evidence type="ECO:0000313" key="5">
    <source>
        <dbReference type="Proteomes" id="UP000634647"/>
    </source>
</evidence>
<keyword evidence="1" id="KW-0732">Signal</keyword>
<dbReference type="EMBL" id="BNAB01000001">
    <property type="protein sequence ID" value="GHD98940.1"/>
    <property type="molecule type" value="Genomic_DNA"/>
</dbReference>
<dbReference type="RefSeq" id="WP_035837355.1">
    <property type="nucleotide sequence ID" value="NZ_BNAB01000001.1"/>
</dbReference>
<dbReference type="AlphaFoldDB" id="A0AAN4ZXS5"/>
<keyword evidence="4" id="KW-1185">Reference proteome</keyword>
<feature type="signal peptide" evidence="1">
    <location>
        <begin position="1"/>
        <end position="27"/>
    </location>
</feature>
<protein>
    <recommendedName>
        <fullName evidence="6">Invasion associated locus B (IalB) protein</fullName>
    </recommendedName>
</protein>
<dbReference type="InterPro" id="IPR010642">
    <property type="entry name" value="Invasion_prot_B"/>
</dbReference>
<feature type="chain" id="PRO_5042815991" description="Invasion associated locus B (IalB) protein" evidence="1">
    <location>
        <begin position="28"/>
        <end position="178"/>
    </location>
</feature>
<gene>
    <name evidence="2" type="ORF">GCM10008024_04470</name>
    <name evidence="3" type="ORF">SAMN05444006_101100</name>
</gene>
<dbReference type="EMBL" id="FNOB01000001">
    <property type="protein sequence ID" value="SDW03078.1"/>
    <property type="molecule type" value="Genomic_DNA"/>
</dbReference>
<evidence type="ECO:0000313" key="3">
    <source>
        <dbReference type="EMBL" id="SDW03078.1"/>
    </source>
</evidence>
<proteinExistence type="predicted"/>